<evidence type="ECO:0000313" key="2">
    <source>
        <dbReference type="Proteomes" id="UP000272528"/>
    </source>
</evidence>
<proteinExistence type="predicted"/>
<evidence type="ECO:0000313" key="1">
    <source>
        <dbReference type="EMBL" id="AZN42841.1"/>
    </source>
</evidence>
<keyword evidence="2" id="KW-1185">Reference proteome</keyword>
<dbReference type="EMBL" id="CP034437">
    <property type="protein sequence ID" value="AZN42841.1"/>
    <property type="molecule type" value="Genomic_DNA"/>
</dbReference>
<name>A0A3Q8X8I1_9BACL</name>
<sequence>MITSSTHTPSPESLPVDWRLFQICMILVVACVRDVAAKSPWKLLFLAFGIDVIVDGLQQTGLIRFLASELGFLYQCPLFSAGGGQRCLQVYSVSMHERN</sequence>
<organism evidence="1 2">
    <name type="scientific">Paenibacillus albus</name>
    <dbReference type="NCBI Taxonomy" id="2495582"/>
    <lineage>
        <taxon>Bacteria</taxon>
        <taxon>Bacillati</taxon>
        <taxon>Bacillota</taxon>
        <taxon>Bacilli</taxon>
        <taxon>Bacillales</taxon>
        <taxon>Paenibacillaceae</taxon>
        <taxon>Paenibacillus</taxon>
    </lineage>
</organism>
<dbReference type="KEGG" id="palb:EJC50_26475"/>
<reference evidence="2" key="1">
    <citation type="submission" date="2018-12" db="EMBL/GenBank/DDBJ databases">
        <title>Genome sequence of Peanibacillus sp.</title>
        <authorList>
            <person name="Subramani G."/>
            <person name="Srinivasan S."/>
            <person name="Kim M.K."/>
        </authorList>
    </citation>
    <scope>NUCLEOTIDE SEQUENCE [LARGE SCALE GENOMIC DNA]</scope>
    <source>
        <strain evidence="2">18JY67-1</strain>
    </source>
</reference>
<gene>
    <name evidence="1" type="ORF">EJC50_26475</name>
</gene>
<dbReference type="RefSeq" id="WP_126018889.1">
    <property type="nucleotide sequence ID" value="NZ_CP034437.1"/>
</dbReference>
<protein>
    <submittedName>
        <fullName evidence="1">Uncharacterized protein</fullName>
    </submittedName>
</protein>
<dbReference type="OrthoDB" id="2621073at2"/>
<dbReference type="Proteomes" id="UP000272528">
    <property type="component" value="Chromosome"/>
</dbReference>
<dbReference type="AlphaFoldDB" id="A0A3Q8X8I1"/>
<accession>A0A3Q8X8I1</accession>